<dbReference type="AlphaFoldDB" id="A0A8S1H6M2"/>
<feature type="signal peptide" evidence="1">
    <location>
        <begin position="1"/>
        <end position="24"/>
    </location>
</feature>
<comment type="caution">
    <text evidence="2">The sequence shown here is derived from an EMBL/GenBank/DDBJ whole genome shotgun (WGS) entry which is preliminary data.</text>
</comment>
<keyword evidence="3" id="KW-1185">Reference proteome</keyword>
<protein>
    <recommendedName>
        <fullName evidence="4">Secreted protein</fullName>
    </recommendedName>
</protein>
<dbReference type="EMBL" id="CAJGYM010000025">
    <property type="protein sequence ID" value="CAD6192116.1"/>
    <property type="molecule type" value="Genomic_DNA"/>
</dbReference>
<name>A0A8S1H6M2_9PELO</name>
<dbReference type="Proteomes" id="UP000835052">
    <property type="component" value="Unassembled WGS sequence"/>
</dbReference>
<evidence type="ECO:0000256" key="1">
    <source>
        <dbReference type="SAM" id="SignalP"/>
    </source>
</evidence>
<sequence>MCAHGTTFFSFIVFLLAQCHCNSATQLARRALSHRQTHTNTALLQPLTFAPSAIQQPIFGHHFSPP</sequence>
<gene>
    <name evidence="2" type="ORF">CAUJ_LOCUS8035</name>
</gene>
<reference evidence="2" key="1">
    <citation type="submission" date="2020-10" db="EMBL/GenBank/DDBJ databases">
        <authorList>
            <person name="Kikuchi T."/>
        </authorList>
    </citation>
    <scope>NUCLEOTIDE SEQUENCE</scope>
    <source>
        <strain evidence="2">NKZ352</strain>
    </source>
</reference>
<organism evidence="2 3">
    <name type="scientific">Caenorhabditis auriculariae</name>
    <dbReference type="NCBI Taxonomy" id="2777116"/>
    <lineage>
        <taxon>Eukaryota</taxon>
        <taxon>Metazoa</taxon>
        <taxon>Ecdysozoa</taxon>
        <taxon>Nematoda</taxon>
        <taxon>Chromadorea</taxon>
        <taxon>Rhabditida</taxon>
        <taxon>Rhabditina</taxon>
        <taxon>Rhabditomorpha</taxon>
        <taxon>Rhabditoidea</taxon>
        <taxon>Rhabditidae</taxon>
        <taxon>Peloderinae</taxon>
        <taxon>Caenorhabditis</taxon>
    </lineage>
</organism>
<evidence type="ECO:0000313" key="2">
    <source>
        <dbReference type="EMBL" id="CAD6192116.1"/>
    </source>
</evidence>
<evidence type="ECO:0000313" key="3">
    <source>
        <dbReference type="Proteomes" id="UP000835052"/>
    </source>
</evidence>
<accession>A0A8S1H6M2</accession>
<feature type="chain" id="PRO_5035852408" description="Secreted protein" evidence="1">
    <location>
        <begin position="25"/>
        <end position="66"/>
    </location>
</feature>
<keyword evidence="1" id="KW-0732">Signal</keyword>
<proteinExistence type="predicted"/>
<evidence type="ECO:0008006" key="4">
    <source>
        <dbReference type="Google" id="ProtNLM"/>
    </source>
</evidence>